<dbReference type="Pfam" id="PF08212">
    <property type="entry name" value="Lipocalin_2"/>
    <property type="match status" value="1"/>
</dbReference>
<comment type="caution">
    <text evidence="3">The sequence shown here is derived from an EMBL/GenBank/DDBJ whole genome shotgun (WGS) entry which is preliminary data.</text>
</comment>
<dbReference type="GO" id="GO:0006629">
    <property type="term" value="P:lipid metabolic process"/>
    <property type="evidence" value="ECO:0007669"/>
    <property type="project" value="TreeGrafter"/>
</dbReference>
<dbReference type="SUPFAM" id="SSF50814">
    <property type="entry name" value="Lipocalins"/>
    <property type="match status" value="1"/>
</dbReference>
<dbReference type="PANTHER" id="PTHR10612">
    <property type="entry name" value="APOLIPOPROTEIN D"/>
    <property type="match status" value="1"/>
</dbReference>
<keyword evidence="4" id="KW-1185">Reference proteome</keyword>
<dbReference type="Gene3D" id="2.40.128.20">
    <property type="match status" value="1"/>
</dbReference>
<evidence type="ECO:0000259" key="2">
    <source>
        <dbReference type="Pfam" id="PF08212"/>
    </source>
</evidence>
<dbReference type="EMBL" id="JAVRRT010000012">
    <property type="protein sequence ID" value="KAK5166868.1"/>
    <property type="molecule type" value="Genomic_DNA"/>
</dbReference>
<feature type="chain" id="PRO_5043990138" description="Lipocalin/cytosolic fatty-acid binding domain-containing protein" evidence="1">
    <location>
        <begin position="19"/>
        <end position="225"/>
    </location>
</feature>
<feature type="signal peptide" evidence="1">
    <location>
        <begin position="1"/>
        <end position="18"/>
    </location>
</feature>
<dbReference type="InterPro" id="IPR012674">
    <property type="entry name" value="Calycin"/>
</dbReference>
<protein>
    <recommendedName>
        <fullName evidence="2">Lipocalin/cytosolic fatty-acid binding domain-containing protein</fullName>
    </recommendedName>
</protein>
<dbReference type="InterPro" id="IPR000566">
    <property type="entry name" value="Lipocln_cytosolic_FA-bd_dom"/>
</dbReference>
<feature type="domain" description="Lipocalin/cytosolic fatty-acid binding" evidence="2">
    <location>
        <begin position="59"/>
        <end position="133"/>
    </location>
</feature>
<dbReference type="AlphaFoldDB" id="A0AAV9P6J4"/>
<reference evidence="3 4" key="1">
    <citation type="submission" date="2023-08" db="EMBL/GenBank/DDBJ databases">
        <title>Black Yeasts Isolated from many extreme environments.</title>
        <authorList>
            <person name="Coleine C."/>
            <person name="Stajich J.E."/>
            <person name="Selbmann L."/>
        </authorList>
    </citation>
    <scope>NUCLEOTIDE SEQUENCE [LARGE SCALE GENOMIC DNA]</scope>
    <source>
        <strain evidence="3 4">CCFEE 5935</strain>
    </source>
</reference>
<sequence length="225" mass="23886">MRLTTTVLTLASTATALAHPRSTSPSCNDTTAPTTTSPPVTAAQYDGHCFYPVPDPKFNLHNYLGTWYQVAGTPFGPTAGARCVTANYQLFDNNTVRVENIAAAGPSTFSIVGTGTAADMAYGTAGVFEVNFPSAGPPGQGGLTSGSGGAEEDDCPGPNYIVQDYAIDWAIVQTQRWNTLYILSRVREPSAESIQAWIDRAVEFGSNRTMIQLYNQTGCEGIGPM</sequence>
<dbReference type="GO" id="GO:0005737">
    <property type="term" value="C:cytoplasm"/>
    <property type="evidence" value="ECO:0007669"/>
    <property type="project" value="TreeGrafter"/>
</dbReference>
<evidence type="ECO:0000313" key="3">
    <source>
        <dbReference type="EMBL" id="KAK5166868.1"/>
    </source>
</evidence>
<dbReference type="RefSeq" id="XP_064656676.1">
    <property type="nucleotide sequence ID" value="XM_064804834.1"/>
</dbReference>
<organism evidence="3 4">
    <name type="scientific">Saxophila tyrrhenica</name>
    <dbReference type="NCBI Taxonomy" id="1690608"/>
    <lineage>
        <taxon>Eukaryota</taxon>
        <taxon>Fungi</taxon>
        <taxon>Dikarya</taxon>
        <taxon>Ascomycota</taxon>
        <taxon>Pezizomycotina</taxon>
        <taxon>Dothideomycetes</taxon>
        <taxon>Dothideomycetidae</taxon>
        <taxon>Mycosphaerellales</taxon>
        <taxon>Extremaceae</taxon>
        <taxon>Saxophila</taxon>
    </lineage>
</organism>
<dbReference type="Proteomes" id="UP001337655">
    <property type="component" value="Unassembled WGS sequence"/>
</dbReference>
<accession>A0AAV9P6J4</accession>
<name>A0AAV9P6J4_9PEZI</name>
<evidence type="ECO:0000256" key="1">
    <source>
        <dbReference type="SAM" id="SignalP"/>
    </source>
</evidence>
<gene>
    <name evidence="3" type="ORF">LTR77_007597</name>
</gene>
<evidence type="ECO:0000313" key="4">
    <source>
        <dbReference type="Proteomes" id="UP001337655"/>
    </source>
</evidence>
<keyword evidence="1" id="KW-0732">Signal</keyword>
<dbReference type="GO" id="GO:0000302">
    <property type="term" value="P:response to reactive oxygen species"/>
    <property type="evidence" value="ECO:0007669"/>
    <property type="project" value="TreeGrafter"/>
</dbReference>
<proteinExistence type="predicted"/>
<dbReference type="GeneID" id="89928933"/>
<dbReference type="PANTHER" id="PTHR10612:SF34">
    <property type="entry name" value="APOLIPOPROTEIN D"/>
    <property type="match status" value="1"/>
</dbReference>